<accession>A0JCS2</accession>
<feature type="signal peptide" evidence="1">
    <location>
        <begin position="1"/>
        <end position="18"/>
    </location>
</feature>
<dbReference type="AlphaFoldDB" id="A0JCS2"/>
<sequence length="225" mass="25470">MSTTSLLLLLSVFGTAWSEVAPSIVFGMQETRIRNNITVNENGLPPGSVVIGGSVLKQQNNEYLTIADTEKLTVVMADMIKLPSQLSVLGLNDSDISNLLNVSAQERNAQVIRDLRQSLTALEEICEDMSQLVDRSLIKNRDYPKKNSLFYNQKYVNEAMWYTTLSLYWSKALSCRLTLEKSMDNIRRNRKITDSDIQRARSKMVSLLEYYGKLARRSHDVISPA</sequence>
<keyword evidence="1" id="KW-0732">Signal</keyword>
<evidence type="ECO:0000313" key="2">
    <source>
        <dbReference type="EMBL" id="ABK57017.1"/>
    </source>
</evidence>
<proteinExistence type="predicted"/>
<protein>
    <submittedName>
        <fullName evidence="2">Uncharacterized protein</fullName>
    </submittedName>
</protein>
<feature type="chain" id="PRO_5002624822" evidence="1">
    <location>
        <begin position="19"/>
        <end position="225"/>
    </location>
</feature>
<name>A0JCS2_GLYIN</name>
<dbReference type="EMBL" id="AC191960">
    <property type="protein sequence ID" value="ABK57017.1"/>
    <property type="molecule type" value="Genomic_DNA"/>
</dbReference>
<evidence type="ECO:0000256" key="1">
    <source>
        <dbReference type="SAM" id="SignalP"/>
    </source>
</evidence>
<reference evidence="2" key="1">
    <citation type="submission" date="2007-01" db="EMBL/GenBank/DDBJ databases">
        <title>Direct Submission.</title>
        <authorList>
            <person name="Desjardins C.A."/>
            <person name="Gundersen-Rindal D.E."/>
            <person name="Hostetler J.B."/>
            <person name="Tallon L.J."/>
            <person name="Utterback T.R."/>
            <person name="Fuester R.W."/>
            <person name="Schatz M.C."/>
            <person name="Pedroni M.J."/>
            <person name="Fadrosh D.W."/>
            <person name="Haas B.J."/>
            <person name="Toms B.S."/>
            <person name="Chen D."/>
            <person name="Nene V."/>
        </authorList>
    </citation>
    <scope>NUCLEOTIDE SEQUENCE</scope>
</reference>
<gene>
    <name evidence="2" type="ORF">GIP_L1_00310</name>
</gene>
<organism evidence="2">
    <name type="scientific">Glyptapanteles indiensis</name>
    <name type="common">Parasitoid wasp</name>
    <dbReference type="NCBI Taxonomy" id="92994"/>
    <lineage>
        <taxon>Eukaryota</taxon>
        <taxon>Metazoa</taxon>
        <taxon>Ecdysozoa</taxon>
        <taxon>Arthropoda</taxon>
        <taxon>Hexapoda</taxon>
        <taxon>Insecta</taxon>
        <taxon>Pterygota</taxon>
        <taxon>Neoptera</taxon>
        <taxon>Endopterygota</taxon>
        <taxon>Hymenoptera</taxon>
        <taxon>Apocrita</taxon>
        <taxon>Ichneumonoidea</taxon>
        <taxon>Braconidae</taxon>
        <taxon>Microgastrinae</taxon>
        <taxon>Glyptapanteles</taxon>
    </lineage>
</organism>